<dbReference type="InterPro" id="IPR032508">
    <property type="entry name" value="FecR_C"/>
</dbReference>
<dbReference type="Pfam" id="PF04773">
    <property type="entry name" value="FecR"/>
    <property type="match status" value="1"/>
</dbReference>
<dbReference type="InterPro" id="IPR006860">
    <property type="entry name" value="FecR"/>
</dbReference>
<organism evidence="4 5">
    <name type="scientific">Candidatus Pseudobacter hemicellulosilyticus</name>
    <dbReference type="NCBI Taxonomy" id="3121375"/>
    <lineage>
        <taxon>Bacteria</taxon>
        <taxon>Pseudomonadati</taxon>
        <taxon>Bacteroidota</taxon>
        <taxon>Chitinophagia</taxon>
        <taxon>Chitinophagales</taxon>
        <taxon>Chitinophagaceae</taxon>
        <taxon>Pseudobacter</taxon>
    </lineage>
</organism>
<dbReference type="Proteomes" id="UP001220610">
    <property type="component" value="Chromosome"/>
</dbReference>
<name>A0AAJ5WNL6_9BACT</name>
<keyword evidence="1" id="KW-1133">Transmembrane helix</keyword>
<dbReference type="Gene3D" id="2.60.120.1440">
    <property type="match status" value="1"/>
</dbReference>
<evidence type="ECO:0000259" key="2">
    <source>
        <dbReference type="Pfam" id="PF04773"/>
    </source>
</evidence>
<evidence type="ECO:0000313" key="5">
    <source>
        <dbReference type="Proteomes" id="UP001220610"/>
    </source>
</evidence>
<dbReference type="FunFam" id="2.60.120.1440:FF:000001">
    <property type="entry name" value="Putative anti-sigma factor"/>
    <property type="match status" value="1"/>
</dbReference>
<dbReference type="GO" id="GO:0016989">
    <property type="term" value="F:sigma factor antagonist activity"/>
    <property type="evidence" value="ECO:0007669"/>
    <property type="project" value="TreeGrafter"/>
</dbReference>
<dbReference type="PANTHER" id="PTHR30273">
    <property type="entry name" value="PERIPLASMIC SIGNAL SENSOR AND SIGMA FACTOR ACTIVATOR FECR-RELATED"/>
    <property type="match status" value="1"/>
</dbReference>
<dbReference type="EMBL" id="CP119311">
    <property type="protein sequence ID" value="WEK33683.1"/>
    <property type="molecule type" value="Genomic_DNA"/>
</dbReference>
<keyword evidence="1" id="KW-0472">Membrane</keyword>
<dbReference type="Pfam" id="PF16344">
    <property type="entry name" value="FecR_C"/>
    <property type="match status" value="1"/>
</dbReference>
<feature type="domain" description="FecR protein" evidence="2">
    <location>
        <begin position="174"/>
        <end position="269"/>
    </location>
</feature>
<evidence type="ECO:0000313" key="4">
    <source>
        <dbReference type="EMBL" id="WEK33683.1"/>
    </source>
</evidence>
<protein>
    <submittedName>
        <fullName evidence="4">FecR domain-containing protein</fullName>
    </submittedName>
</protein>
<feature type="domain" description="Protein FecR C-terminal" evidence="3">
    <location>
        <begin position="313"/>
        <end position="376"/>
    </location>
</feature>
<gene>
    <name evidence="4" type="ORF">P0Y53_14415</name>
</gene>
<dbReference type="Gene3D" id="3.55.50.30">
    <property type="match status" value="1"/>
</dbReference>
<evidence type="ECO:0000256" key="1">
    <source>
        <dbReference type="SAM" id="Phobius"/>
    </source>
</evidence>
<dbReference type="PANTHER" id="PTHR30273:SF2">
    <property type="entry name" value="PROTEIN FECR"/>
    <property type="match status" value="1"/>
</dbReference>
<dbReference type="InterPro" id="IPR012373">
    <property type="entry name" value="Ferrdict_sens_TM"/>
</dbReference>
<evidence type="ECO:0000259" key="3">
    <source>
        <dbReference type="Pfam" id="PF16344"/>
    </source>
</evidence>
<sequence length="383" mass="42320">MDLQRVYELAHKWKNNSITTEEMEELNLYYNKKAKEGDILLSVDFVADEATHKARIWAVVANSSNAGKPGVRKLLNLRRWSVAAAILLLITAAAYLLLQNQQQAKTPENALASTDIGPGKAGAILTLADGRQLVLDSLGTGIIATQSGSNLVLQNGQLAYDPAATIHPTVTYNTMTTPKGRQFTLQLPDGTRVWLNAASSLRYPTSFTGSARNVEVTGEAYFEVARNSKQPFTVRINQKAEVEVLGTSFNITAYPDEPGIRTTLLEGAITVKEQKDSKAILLKPGQQAQLTDRVRITGQADIEKTMAWKNGLFNFENMPLPEVMKQLERWYDIEVIYEGKIPDVQFGGEMSRNVQLSSLLKALQESKVNCRLEGNRRLLVAAN</sequence>
<keyword evidence="1" id="KW-0812">Transmembrane</keyword>
<feature type="transmembrane region" description="Helical" evidence="1">
    <location>
        <begin position="80"/>
        <end position="98"/>
    </location>
</feature>
<proteinExistence type="predicted"/>
<reference evidence="4" key="1">
    <citation type="submission" date="2023-03" db="EMBL/GenBank/DDBJ databases">
        <title>Andean soil-derived lignocellulolytic bacterial consortium as a source of novel taxa and putative plastic-active enzymes.</title>
        <authorList>
            <person name="Diaz-Garcia L."/>
            <person name="Chuvochina M."/>
            <person name="Feuerriegel G."/>
            <person name="Bunk B."/>
            <person name="Sproer C."/>
            <person name="Streit W.R."/>
            <person name="Rodriguez L.M."/>
            <person name="Overmann J."/>
            <person name="Jimenez D.J."/>
        </authorList>
    </citation>
    <scope>NUCLEOTIDE SEQUENCE</scope>
    <source>
        <strain evidence="4">MAG 7</strain>
    </source>
</reference>
<dbReference type="PIRSF" id="PIRSF018266">
    <property type="entry name" value="FecR"/>
    <property type="match status" value="1"/>
</dbReference>
<accession>A0AAJ5WNL6</accession>
<dbReference type="AlphaFoldDB" id="A0AAJ5WNL6"/>